<reference evidence="1" key="1">
    <citation type="journal article" date="2020" name="Nature">
        <title>Giant virus diversity and host interactions through global metagenomics.</title>
        <authorList>
            <person name="Schulz F."/>
            <person name="Roux S."/>
            <person name="Paez-Espino D."/>
            <person name="Jungbluth S."/>
            <person name="Walsh D.A."/>
            <person name="Denef V.J."/>
            <person name="McMahon K.D."/>
            <person name="Konstantinidis K.T."/>
            <person name="Eloe-Fadrosh E.A."/>
            <person name="Kyrpides N.C."/>
            <person name="Woyke T."/>
        </authorList>
    </citation>
    <scope>NUCLEOTIDE SEQUENCE</scope>
    <source>
        <strain evidence="1">GVMAG-M-3300025890-48</strain>
    </source>
</reference>
<evidence type="ECO:0000313" key="1">
    <source>
        <dbReference type="EMBL" id="QHU03014.1"/>
    </source>
</evidence>
<organism evidence="1">
    <name type="scientific">viral metagenome</name>
    <dbReference type="NCBI Taxonomy" id="1070528"/>
    <lineage>
        <taxon>unclassified sequences</taxon>
        <taxon>metagenomes</taxon>
        <taxon>organismal metagenomes</taxon>
    </lineage>
</organism>
<protein>
    <submittedName>
        <fullName evidence="1">Uncharacterized protein</fullName>
    </submittedName>
</protein>
<proteinExistence type="predicted"/>
<accession>A0A6C0JH72</accession>
<dbReference type="EMBL" id="MN740368">
    <property type="protein sequence ID" value="QHU03014.1"/>
    <property type="molecule type" value="Genomic_DNA"/>
</dbReference>
<dbReference type="AlphaFoldDB" id="A0A6C0JH72"/>
<sequence>MKYLNNLTLSGGGNKKPGLAKNHIFSMHRMTKSKTANNSLFNLSYIENVFSSCDLWIEIPSIPKQIIIEEKEFFENWRNFIYNLIVFLNAFKSQTIVLRLNQGTKKNPYWPKQKMESYYTDWIKRWPLYDPDENKNYTIAYLLKSCPTIKNIWFLPWASSIDDWWNGIYFLNNYCLTDSNSKMNNLYKKYNTGVCIEVEALVSQESNAYVGDIDNSNAVAKKISYLIESKVKNGTINNIESYFINLTNESGNKIAATGPPTQGKSINRIVDVNKNIFIKTYFGQWYNLDGFAPNYKSNPNDIVDEYKTKVKLVDTDMENYWPMISIETNKIRSLDNTTGSYSSKKIKMQLGDNTWNNLSTIVSLLKQNNNIKNTMIYSGGFIEQIENRNTDLRKAIQSIPSITLSLIS</sequence>
<name>A0A6C0JH72_9ZZZZ</name>